<evidence type="ECO:0000313" key="22">
    <source>
        <dbReference type="Proteomes" id="UP000488956"/>
    </source>
</evidence>
<evidence type="ECO:0008006" key="23">
    <source>
        <dbReference type="Google" id="ProtNLM"/>
    </source>
</evidence>
<dbReference type="Proteomes" id="UP000440367">
    <property type="component" value="Unassembled WGS sequence"/>
</dbReference>
<keyword evidence="2" id="KW-0732">Signal</keyword>
<dbReference type="Proteomes" id="UP000437068">
    <property type="component" value="Unassembled WGS sequence"/>
</dbReference>
<dbReference type="EMBL" id="QXGC01000050">
    <property type="protein sequence ID" value="KAE9252637.1"/>
    <property type="molecule type" value="Genomic_DNA"/>
</dbReference>
<dbReference type="EMBL" id="QXGA01000055">
    <property type="protein sequence ID" value="KAE9153853.1"/>
    <property type="molecule type" value="Genomic_DNA"/>
</dbReference>
<dbReference type="Proteomes" id="UP000429523">
    <property type="component" value="Unassembled WGS sequence"/>
</dbReference>
<feature type="chain" id="PRO_5036165230" description="Mesoderm development candidate 2" evidence="2">
    <location>
        <begin position="22"/>
        <end position="218"/>
    </location>
</feature>
<protein>
    <recommendedName>
        <fullName evidence="23">Mesoderm development candidate 2</fullName>
    </recommendedName>
</protein>
<dbReference type="InterPro" id="IPR019330">
    <property type="entry name" value="MESD"/>
</dbReference>
<gene>
    <name evidence="11" type="ORF">PF001_g947</name>
    <name evidence="10" type="ORF">PF002_g1443</name>
    <name evidence="9" type="ORF">PF004_g1884</name>
    <name evidence="8" type="ORF">PF005_g1136</name>
    <name evidence="7" type="ORF">PF006_g2048</name>
    <name evidence="6" type="ORF">PF007_g1146</name>
    <name evidence="12" type="ORF">PF008_g2345</name>
    <name evidence="3" type="ORF">PF009_g1243</name>
    <name evidence="5" type="ORF">PF010_g2138</name>
    <name evidence="4" type="ORF">PF011_g1750</name>
</gene>
<dbReference type="Proteomes" id="UP000488956">
    <property type="component" value="Unassembled WGS sequence"/>
</dbReference>
<dbReference type="EMBL" id="QXFX01000057">
    <property type="protein sequence ID" value="KAE9135252.1"/>
    <property type="molecule type" value="Genomic_DNA"/>
</dbReference>
<dbReference type="Proteomes" id="UP000440732">
    <property type="component" value="Unassembled WGS sequence"/>
</dbReference>
<evidence type="ECO:0000313" key="17">
    <source>
        <dbReference type="Proteomes" id="UP000440732"/>
    </source>
</evidence>
<dbReference type="EMBL" id="QXGE01000021">
    <property type="protein sequence ID" value="KAE9329326.1"/>
    <property type="molecule type" value="Genomic_DNA"/>
</dbReference>
<evidence type="ECO:0000256" key="1">
    <source>
        <dbReference type="SAM" id="MobiDB-lite"/>
    </source>
</evidence>
<name>A0A6A3MHN5_9STRA</name>
<evidence type="ECO:0000313" key="20">
    <source>
        <dbReference type="Proteomes" id="UP000476176"/>
    </source>
</evidence>
<feature type="signal peptide" evidence="2">
    <location>
        <begin position="1"/>
        <end position="21"/>
    </location>
</feature>
<dbReference type="Proteomes" id="UP000441208">
    <property type="component" value="Unassembled WGS sequence"/>
</dbReference>
<dbReference type="AlphaFoldDB" id="A0A6A3MHN5"/>
<dbReference type="EMBL" id="QXFZ01000026">
    <property type="protein sequence ID" value="KAE9139105.1"/>
    <property type="molecule type" value="Genomic_DNA"/>
</dbReference>
<evidence type="ECO:0000313" key="7">
    <source>
        <dbReference type="EMBL" id="KAE9153853.1"/>
    </source>
</evidence>
<dbReference type="EMBL" id="QXGD01000034">
    <property type="protein sequence ID" value="KAE9256989.1"/>
    <property type="molecule type" value="Genomic_DNA"/>
</dbReference>
<sequence>MQRSLLLLLCLLLAVVPCLECGRAKTIDYDALDKAWEAGDAEEELRTEGDEHYKQLQDKNEQEAKALGPQMIFVTMKEKGGRRREPLPDVASRWKEMLWNGGVDVNIYEVADAKLLVGLQKGIFVEDVMRFIDDQHDVQEYEWNGKTYPAGRKSKKHGHHKRHKKGTNKRQRKITANGPDKDSKHNKHPHAKRQHPRLQTQITDTTKSKDMRAPSDEL</sequence>
<feature type="compositionally biased region" description="Basic and acidic residues" evidence="1">
    <location>
        <begin position="206"/>
        <end position="218"/>
    </location>
</feature>
<dbReference type="Proteomes" id="UP000460718">
    <property type="component" value="Unassembled WGS sequence"/>
</dbReference>
<evidence type="ECO:0000313" key="5">
    <source>
        <dbReference type="EMBL" id="KAE9135252.1"/>
    </source>
</evidence>
<evidence type="ECO:0000256" key="2">
    <source>
        <dbReference type="SAM" id="SignalP"/>
    </source>
</evidence>
<evidence type="ECO:0000313" key="9">
    <source>
        <dbReference type="EMBL" id="KAE9252637.1"/>
    </source>
</evidence>
<evidence type="ECO:0000313" key="8">
    <source>
        <dbReference type="EMBL" id="KAE9236259.1"/>
    </source>
</evidence>
<dbReference type="GO" id="GO:0006457">
    <property type="term" value="P:protein folding"/>
    <property type="evidence" value="ECO:0007669"/>
    <property type="project" value="InterPro"/>
</dbReference>
<evidence type="ECO:0000313" key="11">
    <source>
        <dbReference type="EMBL" id="KAE9329326.1"/>
    </source>
</evidence>
<evidence type="ECO:0000313" key="16">
    <source>
        <dbReference type="Proteomes" id="UP000440367"/>
    </source>
</evidence>
<evidence type="ECO:0000313" key="10">
    <source>
        <dbReference type="EMBL" id="KAE9256989.1"/>
    </source>
</evidence>
<feature type="region of interest" description="Disordered" evidence="1">
    <location>
        <begin position="146"/>
        <end position="218"/>
    </location>
</feature>
<evidence type="ECO:0000313" key="14">
    <source>
        <dbReference type="Proteomes" id="UP000433483"/>
    </source>
</evidence>
<evidence type="ECO:0000313" key="18">
    <source>
        <dbReference type="Proteomes" id="UP000441208"/>
    </source>
</evidence>
<dbReference type="OrthoDB" id="75833at2759"/>
<dbReference type="EMBL" id="QXGF01000028">
    <property type="protein sequence ID" value="KAE8949189.1"/>
    <property type="molecule type" value="Genomic_DNA"/>
</dbReference>
<evidence type="ECO:0000313" key="4">
    <source>
        <dbReference type="EMBL" id="KAE9028054.1"/>
    </source>
</evidence>
<proteinExistence type="predicted"/>
<dbReference type="Proteomes" id="UP000476176">
    <property type="component" value="Unassembled WGS sequence"/>
</dbReference>
<evidence type="ECO:0000313" key="21">
    <source>
        <dbReference type="Proteomes" id="UP000486351"/>
    </source>
</evidence>
<feature type="compositionally biased region" description="Basic residues" evidence="1">
    <location>
        <begin position="184"/>
        <end position="196"/>
    </location>
</feature>
<dbReference type="EMBL" id="QXGB01000026">
    <property type="protein sequence ID" value="KAE9236259.1"/>
    <property type="molecule type" value="Genomic_DNA"/>
</dbReference>
<evidence type="ECO:0000313" key="13">
    <source>
        <dbReference type="Proteomes" id="UP000429523"/>
    </source>
</evidence>
<keyword evidence="14" id="KW-1185">Reference proteome</keyword>
<evidence type="ECO:0000313" key="12">
    <source>
        <dbReference type="EMBL" id="KAE9359173.1"/>
    </source>
</evidence>
<evidence type="ECO:0000313" key="15">
    <source>
        <dbReference type="Proteomes" id="UP000437068"/>
    </source>
</evidence>
<dbReference type="Pfam" id="PF10185">
    <property type="entry name" value="Mesd"/>
    <property type="match status" value="1"/>
</dbReference>
<evidence type="ECO:0000313" key="19">
    <source>
        <dbReference type="Proteomes" id="UP000460718"/>
    </source>
</evidence>
<dbReference type="Proteomes" id="UP000486351">
    <property type="component" value="Unassembled WGS sequence"/>
</dbReference>
<dbReference type="EMBL" id="QXFW01000050">
    <property type="protein sequence ID" value="KAE9028054.1"/>
    <property type="molecule type" value="Genomic_DNA"/>
</dbReference>
<evidence type="ECO:0000313" key="6">
    <source>
        <dbReference type="EMBL" id="KAE9139105.1"/>
    </source>
</evidence>
<reference evidence="19 20" key="1">
    <citation type="submission" date="2018-09" db="EMBL/GenBank/DDBJ databases">
        <title>Genomic investigation of the strawberry pathogen Phytophthora fragariae indicates pathogenicity is determined by transcriptional variation in three key races.</title>
        <authorList>
            <person name="Adams T.M."/>
            <person name="Armitage A.D."/>
            <person name="Sobczyk M.K."/>
            <person name="Bates H.J."/>
            <person name="Dunwell J.M."/>
            <person name="Nellist C.F."/>
            <person name="Harrison R.J."/>
        </authorList>
    </citation>
    <scope>NUCLEOTIDE SEQUENCE [LARGE SCALE GENOMIC DNA]</scope>
    <source>
        <strain evidence="11 15">A4</strain>
        <strain evidence="10 16">BC-1</strain>
        <strain evidence="9 20">BC-23</strain>
        <strain evidence="8 14">NOV-27</strain>
        <strain evidence="7 17">NOV-5</strain>
        <strain evidence="6 18">NOV-71</strain>
        <strain evidence="12 21">NOV-77</strain>
        <strain evidence="3 13">NOV-9</strain>
        <strain evidence="5 22">ONT-3</strain>
        <strain evidence="4 19">SCRP245</strain>
    </source>
</reference>
<dbReference type="Gene3D" id="3.30.70.260">
    <property type="match status" value="1"/>
</dbReference>
<dbReference type="EMBL" id="QXFY01000063">
    <property type="protein sequence ID" value="KAE9359173.1"/>
    <property type="molecule type" value="Genomic_DNA"/>
</dbReference>
<organism evidence="4 19">
    <name type="scientific">Phytophthora fragariae</name>
    <dbReference type="NCBI Taxonomy" id="53985"/>
    <lineage>
        <taxon>Eukaryota</taxon>
        <taxon>Sar</taxon>
        <taxon>Stramenopiles</taxon>
        <taxon>Oomycota</taxon>
        <taxon>Peronosporomycetes</taxon>
        <taxon>Peronosporales</taxon>
        <taxon>Peronosporaceae</taxon>
        <taxon>Phytophthora</taxon>
    </lineage>
</organism>
<comment type="caution">
    <text evidence="4">The sequence shown here is derived from an EMBL/GenBank/DDBJ whole genome shotgun (WGS) entry which is preliminary data.</text>
</comment>
<accession>A0A6A3MHN5</accession>
<evidence type="ECO:0000313" key="3">
    <source>
        <dbReference type="EMBL" id="KAE8949189.1"/>
    </source>
</evidence>
<feature type="compositionally biased region" description="Basic residues" evidence="1">
    <location>
        <begin position="152"/>
        <end position="173"/>
    </location>
</feature>
<dbReference type="Proteomes" id="UP000433483">
    <property type="component" value="Unassembled WGS sequence"/>
</dbReference>